<gene>
    <name evidence="2" type="ORF">N657DRAFT_102009</name>
</gene>
<evidence type="ECO:0000313" key="3">
    <source>
        <dbReference type="Proteomes" id="UP001302602"/>
    </source>
</evidence>
<evidence type="ECO:0000313" key="2">
    <source>
        <dbReference type="EMBL" id="KAK4121954.1"/>
    </source>
</evidence>
<keyword evidence="1" id="KW-0472">Membrane</keyword>
<reference evidence="2" key="2">
    <citation type="submission" date="2023-05" db="EMBL/GenBank/DDBJ databases">
        <authorList>
            <consortium name="Lawrence Berkeley National Laboratory"/>
            <person name="Steindorff A."/>
            <person name="Hensen N."/>
            <person name="Bonometti L."/>
            <person name="Westerberg I."/>
            <person name="Brannstrom I.O."/>
            <person name="Guillou S."/>
            <person name="Cros-Aarteil S."/>
            <person name="Calhoun S."/>
            <person name="Haridas S."/>
            <person name="Kuo A."/>
            <person name="Mondo S."/>
            <person name="Pangilinan J."/>
            <person name="Riley R."/>
            <person name="Labutti K."/>
            <person name="Andreopoulos B."/>
            <person name="Lipzen A."/>
            <person name="Chen C."/>
            <person name="Yanf M."/>
            <person name="Daum C."/>
            <person name="Ng V."/>
            <person name="Clum A."/>
            <person name="Ohm R."/>
            <person name="Martin F."/>
            <person name="Silar P."/>
            <person name="Natvig D."/>
            <person name="Lalanne C."/>
            <person name="Gautier V."/>
            <person name="Ament-Velasquez S.L."/>
            <person name="Kruys A."/>
            <person name="Hutchinson M.I."/>
            <person name="Powell A.J."/>
            <person name="Barry K."/>
            <person name="Miller A.N."/>
            <person name="Grigoriev I.V."/>
            <person name="Debuchy R."/>
            <person name="Gladieux P."/>
            <person name="Thoren M.H."/>
            <person name="Johannesson H."/>
        </authorList>
    </citation>
    <scope>NUCLEOTIDE SEQUENCE</scope>
    <source>
        <strain evidence="2">CBS 731.68</strain>
    </source>
</reference>
<feature type="transmembrane region" description="Helical" evidence="1">
    <location>
        <begin position="23"/>
        <end position="45"/>
    </location>
</feature>
<dbReference type="Proteomes" id="UP001302602">
    <property type="component" value="Unassembled WGS sequence"/>
</dbReference>
<accession>A0AAN6TWJ5</accession>
<evidence type="ECO:0000256" key="1">
    <source>
        <dbReference type="SAM" id="Phobius"/>
    </source>
</evidence>
<reference evidence="2" key="1">
    <citation type="journal article" date="2023" name="Mol. Phylogenet. Evol.">
        <title>Genome-scale phylogeny and comparative genomics of the fungal order Sordariales.</title>
        <authorList>
            <person name="Hensen N."/>
            <person name="Bonometti L."/>
            <person name="Westerberg I."/>
            <person name="Brannstrom I.O."/>
            <person name="Guillou S."/>
            <person name="Cros-Aarteil S."/>
            <person name="Calhoun S."/>
            <person name="Haridas S."/>
            <person name="Kuo A."/>
            <person name="Mondo S."/>
            <person name="Pangilinan J."/>
            <person name="Riley R."/>
            <person name="LaButti K."/>
            <person name="Andreopoulos B."/>
            <person name="Lipzen A."/>
            <person name="Chen C."/>
            <person name="Yan M."/>
            <person name="Daum C."/>
            <person name="Ng V."/>
            <person name="Clum A."/>
            <person name="Steindorff A."/>
            <person name="Ohm R.A."/>
            <person name="Martin F."/>
            <person name="Silar P."/>
            <person name="Natvig D.O."/>
            <person name="Lalanne C."/>
            <person name="Gautier V."/>
            <person name="Ament-Velasquez S.L."/>
            <person name="Kruys A."/>
            <person name="Hutchinson M.I."/>
            <person name="Powell A.J."/>
            <person name="Barry K."/>
            <person name="Miller A.N."/>
            <person name="Grigoriev I.V."/>
            <person name="Debuchy R."/>
            <person name="Gladieux P."/>
            <person name="Hiltunen Thoren M."/>
            <person name="Johannesson H."/>
        </authorList>
    </citation>
    <scope>NUCLEOTIDE SEQUENCE</scope>
    <source>
        <strain evidence="2">CBS 731.68</strain>
    </source>
</reference>
<comment type="caution">
    <text evidence="2">The sequence shown here is derived from an EMBL/GenBank/DDBJ whole genome shotgun (WGS) entry which is preliminary data.</text>
</comment>
<keyword evidence="3" id="KW-1185">Reference proteome</keyword>
<proteinExistence type="predicted"/>
<dbReference type="AlphaFoldDB" id="A0AAN6TWJ5"/>
<dbReference type="GeneID" id="87822495"/>
<keyword evidence="1" id="KW-0812">Transmembrane</keyword>
<sequence>MVVLRARSSNFNFFNYRTHLQTLWLSASLWLSGISLILLAMHRLIDLQMLLHSRPTFASSASTALCKNRRPLHQRTSALQLTLVVPTLQLRSIEVHLPCLPTASARVCWCVKPPVFLSQSETPVAWAGGNKPLLVQSITLAHR</sequence>
<protein>
    <submittedName>
        <fullName evidence="2">Uncharacterized protein</fullName>
    </submittedName>
</protein>
<name>A0AAN6TWJ5_9PEZI</name>
<dbReference type="RefSeq" id="XP_062645725.1">
    <property type="nucleotide sequence ID" value="XM_062785729.1"/>
</dbReference>
<dbReference type="EMBL" id="MU853232">
    <property type="protein sequence ID" value="KAK4121954.1"/>
    <property type="molecule type" value="Genomic_DNA"/>
</dbReference>
<organism evidence="2 3">
    <name type="scientific">Parathielavia appendiculata</name>
    <dbReference type="NCBI Taxonomy" id="2587402"/>
    <lineage>
        <taxon>Eukaryota</taxon>
        <taxon>Fungi</taxon>
        <taxon>Dikarya</taxon>
        <taxon>Ascomycota</taxon>
        <taxon>Pezizomycotina</taxon>
        <taxon>Sordariomycetes</taxon>
        <taxon>Sordariomycetidae</taxon>
        <taxon>Sordariales</taxon>
        <taxon>Chaetomiaceae</taxon>
        <taxon>Parathielavia</taxon>
    </lineage>
</organism>
<keyword evidence="1" id="KW-1133">Transmembrane helix</keyword>